<feature type="transmembrane region" description="Helical" evidence="1">
    <location>
        <begin position="29"/>
        <end position="47"/>
    </location>
</feature>
<dbReference type="EMBL" id="CP042220">
    <property type="protein sequence ID" value="QDX30934.1"/>
    <property type="molecule type" value="Genomic_DNA"/>
</dbReference>
<dbReference type="RefSeq" id="WP_042869046.1">
    <property type="nucleotide sequence ID" value="NZ_CM001975.1"/>
</dbReference>
<gene>
    <name evidence="2" type="ORF">Dpoa569_0002883</name>
</gene>
<keyword evidence="1" id="KW-0472">Membrane</keyword>
<keyword evidence="3" id="KW-1185">Reference proteome</keyword>
<sequence>MLHALFVAALFYFFLEKYTTINPVDFTLGAVMMVAPYFLFVGIKIIIDEWREDGASNIQKKIAP</sequence>
<dbReference type="KEGG" id="dic:Dpoa569_0002883"/>
<evidence type="ECO:0000313" key="2">
    <source>
        <dbReference type="EMBL" id="QDX30934.1"/>
    </source>
</evidence>
<accession>A0A5B8I992</accession>
<dbReference type="AlphaFoldDB" id="A0A5B8I992"/>
<name>A0A5B8I992_9GAMM</name>
<evidence type="ECO:0000256" key="1">
    <source>
        <dbReference type="SAM" id="Phobius"/>
    </source>
</evidence>
<dbReference type="Proteomes" id="UP000320591">
    <property type="component" value="Chromosome"/>
</dbReference>
<protein>
    <submittedName>
        <fullName evidence="2">Uncharacterized protein</fullName>
    </submittedName>
</protein>
<organism evidence="2 3">
    <name type="scientific">Dickeya poaceiphila</name>
    <dbReference type="NCBI Taxonomy" id="568768"/>
    <lineage>
        <taxon>Bacteria</taxon>
        <taxon>Pseudomonadati</taxon>
        <taxon>Pseudomonadota</taxon>
        <taxon>Gammaproteobacteria</taxon>
        <taxon>Enterobacterales</taxon>
        <taxon>Pectobacteriaceae</taxon>
        <taxon>Dickeya</taxon>
    </lineage>
</organism>
<proteinExistence type="predicted"/>
<reference evidence="2 3" key="1">
    <citation type="journal article" date="2019" name="Environ. Microbiol.">
        <title>The phytopathogenic nature of Dickeya aquatica 174/2 and the dynamic early evolution of Dickeya pathogenicity.</title>
        <authorList>
            <person name="Duprey A."/>
            <person name="Taib N."/>
            <person name="Leonard S."/>
            <person name="Garin T."/>
            <person name="Flandrois J.P."/>
            <person name="Nasser W."/>
            <person name="Brochier-Armanet C."/>
            <person name="Reverchon S."/>
        </authorList>
    </citation>
    <scope>NUCLEOTIDE SEQUENCE [LARGE SCALE GENOMIC DNA]</scope>
    <source>
        <strain evidence="2 3">NCPPB 569</strain>
    </source>
</reference>
<evidence type="ECO:0000313" key="3">
    <source>
        <dbReference type="Proteomes" id="UP000320591"/>
    </source>
</evidence>
<keyword evidence="1" id="KW-1133">Transmembrane helix</keyword>
<keyword evidence="1" id="KW-0812">Transmembrane</keyword>